<proteinExistence type="predicted"/>
<organism evidence="2 3">
    <name type="scientific">Rhodopirellula europaea 6C</name>
    <dbReference type="NCBI Taxonomy" id="1263867"/>
    <lineage>
        <taxon>Bacteria</taxon>
        <taxon>Pseudomonadati</taxon>
        <taxon>Planctomycetota</taxon>
        <taxon>Planctomycetia</taxon>
        <taxon>Pirellulales</taxon>
        <taxon>Pirellulaceae</taxon>
        <taxon>Rhodopirellula</taxon>
    </lineage>
</organism>
<evidence type="ECO:0000313" key="3">
    <source>
        <dbReference type="Proteomes" id="UP000011529"/>
    </source>
</evidence>
<evidence type="ECO:0000313" key="2">
    <source>
        <dbReference type="EMBL" id="EMB18387.1"/>
    </source>
</evidence>
<keyword evidence="1" id="KW-0812">Transmembrane</keyword>
<reference evidence="2" key="1">
    <citation type="submission" date="2012-11" db="EMBL/GenBank/DDBJ databases">
        <title>Permanent draft genomes of Rhodopirellula europaea strain SH398 and 6C.</title>
        <authorList>
            <person name="Richter M."/>
            <person name="Richter-Heitmann T."/>
            <person name="Frank C."/>
            <person name="Harder J."/>
            <person name="Glockner F.O."/>
        </authorList>
    </citation>
    <scope>NUCLEOTIDE SEQUENCE</scope>
    <source>
        <strain evidence="2">6C</strain>
    </source>
</reference>
<dbReference type="PATRIC" id="fig|1263867.3.peg.957"/>
<dbReference type="Proteomes" id="UP000011529">
    <property type="component" value="Unassembled WGS sequence"/>
</dbReference>
<sequence length="314" mass="36468">MRSEQQTMYPLECNMAGLFLSPQRIDRVGLCRWAWRIAMLLKAMLLTLVCLQVSAFAETPRTVDAQRWQSQTLVSIETKLENAASDDDRLEYSARRSWLRRWKPGQMPTAPADAPDESELMEEPVLADLLRPESVDAGAWKAMVDWQKQLIASDTDDERKDNLRTTIELASQLEKSLADHLPADLQSLATPTGWSLAYTRYRLGRALAYRELPEVRERWPIANPDEYESRLVAAFQRLTEQTKSGRREFILLQDRMFRRAGKKGRALELLEANRHSIEPKWYLKKRRDLLQELGWDPPYREAARLYLQAGYVDE</sequence>
<accession>M2B0E5</accession>
<protein>
    <submittedName>
        <fullName evidence="2">Signal peptide protein</fullName>
    </submittedName>
</protein>
<dbReference type="AlphaFoldDB" id="M2B0E5"/>
<feature type="transmembrane region" description="Helical" evidence="1">
    <location>
        <begin position="33"/>
        <end position="57"/>
    </location>
</feature>
<comment type="caution">
    <text evidence="2">The sequence shown here is derived from an EMBL/GenBank/DDBJ whole genome shotgun (WGS) entry which is preliminary data.</text>
</comment>
<gene>
    <name evidence="2" type="ORF">RE6C_00898</name>
</gene>
<keyword evidence="3" id="KW-1185">Reference proteome</keyword>
<dbReference type="EMBL" id="ANMO01000047">
    <property type="protein sequence ID" value="EMB18387.1"/>
    <property type="molecule type" value="Genomic_DNA"/>
</dbReference>
<keyword evidence="1" id="KW-1133">Transmembrane helix</keyword>
<evidence type="ECO:0000256" key="1">
    <source>
        <dbReference type="SAM" id="Phobius"/>
    </source>
</evidence>
<reference evidence="2" key="2">
    <citation type="journal article" date="2013" name="Mar. Genomics">
        <title>Expression of sulfatases in Rhodopirellula baltica and the diversity of sulfatases in the genus Rhodopirellula.</title>
        <authorList>
            <person name="Wegner C.E."/>
            <person name="Richter-Heitmann T."/>
            <person name="Klindworth A."/>
            <person name="Klockow C."/>
            <person name="Richter M."/>
            <person name="Achstetter T."/>
            <person name="Glockner F.O."/>
            <person name="Harder J."/>
        </authorList>
    </citation>
    <scope>NUCLEOTIDE SEQUENCE [LARGE SCALE GENOMIC DNA]</scope>
    <source>
        <strain evidence="2">6C</strain>
    </source>
</reference>
<name>M2B0E5_9BACT</name>
<keyword evidence="1" id="KW-0472">Membrane</keyword>